<dbReference type="Gene3D" id="3.30.9.10">
    <property type="entry name" value="D-Amino Acid Oxidase, subunit A, domain 2"/>
    <property type="match status" value="1"/>
</dbReference>
<gene>
    <name evidence="3" type="ORF">BO225_06500</name>
</gene>
<dbReference type="InterPro" id="IPR006076">
    <property type="entry name" value="FAD-dep_OxRdtase"/>
</dbReference>
<feature type="domain" description="FAD dependent oxidoreductase" evidence="1">
    <location>
        <begin position="3"/>
        <end position="346"/>
    </location>
</feature>
<evidence type="ECO:0000313" key="4">
    <source>
        <dbReference type="Proteomes" id="UP000186705"/>
    </source>
</evidence>
<name>A0A1U7NMJ0_9FIRM</name>
<dbReference type="STRING" id="1862672.BO225_06500"/>
<dbReference type="RefSeq" id="WP_076341461.1">
    <property type="nucleotide sequence ID" value="NZ_CAPTCK010000049.1"/>
</dbReference>
<evidence type="ECO:0000313" key="3">
    <source>
        <dbReference type="EMBL" id="OLU46413.1"/>
    </source>
</evidence>
<evidence type="ECO:0000259" key="1">
    <source>
        <dbReference type="Pfam" id="PF01266"/>
    </source>
</evidence>
<dbReference type="GeneID" id="78275592"/>
<reference evidence="3 4" key="1">
    <citation type="submission" date="2016-11" db="EMBL/GenBank/DDBJ databases">
        <title>Description of two novel members of the family Erysipelotrichaceae: Ileibacterium lipovorans gen. nov., sp. nov. and Dubosiella newyorkensis, gen. nov., sp. nov.</title>
        <authorList>
            <person name="Cox L.M."/>
            <person name="Sohn J."/>
            <person name="Tyrrell K.L."/>
            <person name="Citron D.M."/>
            <person name="Lawson P.A."/>
            <person name="Patel N.B."/>
            <person name="Iizumi T."/>
            <person name="Perez-Perez G.I."/>
            <person name="Goldstein E.J."/>
            <person name="Blaser M.J."/>
        </authorList>
    </citation>
    <scope>NUCLEOTIDE SEQUENCE [LARGE SCALE GENOMIC DNA]</scope>
    <source>
        <strain evidence="3 4">NYU-BL-A4</strain>
    </source>
</reference>
<sequence>MYDIVIIGAGVIGCAIAYELAKYQLDVLVLEKESDVCSGTSKANSGIVHAGYDAKPATLKAKFNVDGAKRIPILSELLAFDYKNCGSLVLNFSEEGKETIQKLYEQGIQNGVEGLKILSKEEVLSMEPNVSDHVVSALYAPSAGIVCPFGMTIAFAENAADNGVKFIFDTPVETIEKKENGFLINGIYASKMIINAAGVKADFIHSLLEEPRFKIQARKGEYILLDHSASHLCSHTLFQLPSEYGKGVLITQTVHENLLVGPTAQDIDDKEGIDTTTDGLEQIQEKAKITIKDIPFSQTITSFAGLRARGNTGDFVIEESMDNWIDVACIESPGLTSAPSIASYVKEIVVDHFDPSLKEPYIARRKGFVNTKTLSDSQWNDLIQKDPRYGKIVCRCESISEGQIVDACSRSIPARSVDGIKRRVRAGMGRCQGGFCLPKVMEILVKQYGLDWKDVHKSNPESGYIIQKIKEGMKDDGT</sequence>
<dbReference type="CDD" id="cd19946">
    <property type="entry name" value="GlpA-like_Fer2_BFD-like"/>
    <property type="match status" value="1"/>
</dbReference>
<keyword evidence="4" id="KW-1185">Reference proteome</keyword>
<dbReference type="InterPro" id="IPR052745">
    <property type="entry name" value="G3P_Oxidase/Oxidoreductase"/>
</dbReference>
<dbReference type="PANTHER" id="PTHR42720">
    <property type="entry name" value="GLYCEROL-3-PHOSPHATE DEHYDROGENASE"/>
    <property type="match status" value="1"/>
</dbReference>
<feature type="domain" description="BFD-like [2Fe-2S]-binding" evidence="2">
    <location>
        <begin position="392"/>
        <end position="444"/>
    </location>
</feature>
<protein>
    <submittedName>
        <fullName evidence="3">FAD/NAD(P)-binding oxidoreductase</fullName>
    </submittedName>
</protein>
<dbReference type="Gene3D" id="1.10.10.1100">
    <property type="entry name" value="BFD-like [2Fe-2S]-binding domain"/>
    <property type="match status" value="1"/>
</dbReference>
<comment type="caution">
    <text evidence="3">The sequence shown here is derived from an EMBL/GenBank/DDBJ whole genome shotgun (WGS) entry which is preliminary data.</text>
</comment>
<dbReference type="AlphaFoldDB" id="A0A1U7NMJ0"/>
<dbReference type="InterPro" id="IPR007419">
    <property type="entry name" value="BFD-like_2Fe2S-bd_dom"/>
</dbReference>
<dbReference type="PANTHER" id="PTHR42720:SF1">
    <property type="entry name" value="GLYCEROL 3-PHOSPHATE OXIDASE"/>
    <property type="match status" value="1"/>
</dbReference>
<dbReference type="OrthoDB" id="9801699at2"/>
<dbReference type="InterPro" id="IPR041854">
    <property type="entry name" value="BFD-like_2Fe2S-bd_dom_sf"/>
</dbReference>
<evidence type="ECO:0000259" key="2">
    <source>
        <dbReference type="Pfam" id="PF04324"/>
    </source>
</evidence>
<organism evidence="3 4">
    <name type="scientific">Dubosiella newyorkensis</name>
    <dbReference type="NCBI Taxonomy" id="1862672"/>
    <lineage>
        <taxon>Bacteria</taxon>
        <taxon>Bacillati</taxon>
        <taxon>Bacillota</taxon>
        <taxon>Erysipelotrichia</taxon>
        <taxon>Erysipelotrichales</taxon>
        <taxon>Erysipelotrichaceae</taxon>
        <taxon>Dubosiella</taxon>
    </lineage>
</organism>
<dbReference type="Pfam" id="PF04324">
    <property type="entry name" value="Fer2_BFD"/>
    <property type="match status" value="1"/>
</dbReference>
<dbReference type="Pfam" id="PF01266">
    <property type="entry name" value="DAO"/>
    <property type="match status" value="1"/>
</dbReference>
<dbReference type="SUPFAM" id="SSF51905">
    <property type="entry name" value="FAD/NAD(P)-binding domain"/>
    <property type="match status" value="1"/>
</dbReference>
<proteinExistence type="predicted"/>
<dbReference type="InterPro" id="IPR036188">
    <property type="entry name" value="FAD/NAD-bd_sf"/>
</dbReference>
<dbReference type="Gene3D" id="3.50.50.60">
    <property type="entry name" value="FAD/NAD(P)-binding domain"/>
    <property type="match status" value="1"/>
</dbReference>
<dbReference type="EMBL" id="MPKA01000065">
    <property type="protein sequence ID" value="OLU46413.1"/>
    <property type="molecule type" value="Genomic_DNA"/>
</dbReference>
<dbReference type="Proteomes" id="UP000186705">
    <property type="component" value="Unassembled WGS sequence"/>
</dbReference>
<accession>A0A1U7NMJ0</accession>